<proteinExistence type="predicted"/>
<keyword evidence="3" id="KW-0413">Isomerase</keyword>
<dbReference type="InterPro" id="IPR014748">
    <property type="entry name" value="Enoyl-CoA_hydra_C"/>
</dbReference>
<dbReference type="Pfam" id="PF00378">
    <property type="entry name" value="ECH_1"/>
    <property type="match status" value="1"/>
</dbReference>
<accession>A0A9P7LE57</accession>
<evidence type="ECO:0000256" key="2">
    <source>
        <dbReference type="ARBA" id="ARBA00023140"/>
    </source>
</evidence>
<name>A0A9P7LE57_9HYPO</name>
<dbReference type="EMBL" id="JADFTT010000790">
    <property type="protein sequence ID" value="KAG5758613.1"/>
    <property type="molecule type" value="Genomic_DNA"/>
</dbReference>
<dbReference type="InterPro" id="IPR001753">
    <property type="entry name" value="Enoyl-CoA_hydra/iso"/>
</dbReference>
<dbReference type="GO" id="GO:0004165">
    <property type="term" value="F:delta(3)-delta(2)-enoyl-CoA isomerase activity"/>
    <property type="evidence" value="ECO:0007669"/>
    <property type="project" value="UniProtKB-ARBA"/>
</dbReference>
<dbReference type="InterPro" id="IPR029045">
    <property type="entry name" value="ClpP/crotonase-like_dom_sf"/>
</dbReference>
<organism evidence="4 5">
    <name type="scientific">Fusarium xylarioides</name>
    <dbReference type="NCBI Taxonomy" id="221167"/>
    <lineage>
        <taxon>Eukaryota</taxon>
        <taxon>Fungi</taxon>
        <taxon>Dikarya</taxon>
        <taxon>Ascomycota</taxon>
        <taxon>Pezizomycotina</taxon>
        <taxon>Sordariomycetes</taxon>
        <taxon>Hypocreomycetidae</taxon>
        <taxon>Hypocreales</taxon>
        <taxon>Nectriaceae</taxon>
        <taxon>Fusarium</taxon>
        <taxon>Fusarium fujikuroi species complex</taxon>
    </lineage>
</organism>
<keyword evidence="2" id="KW-0576">Peroxisome</keyword>
<comment type="caution">
    <text evidence="4">The sequence shown here is derived from an EMBL/GenBank/DDBJ whole genome shotgun (WGS) entry which is preliminary data.</text>
</comment>
<sequence length="272" mass="29331">MSDAVPHFPNLTVTLDSGVGILALNRPASGNSLHPTVLQSLVGATKWAAKAASVRVIVLTGTGKFFTTGRDMGDNNALDNTDALALFREVNEVLIKCPKVLIAAVNGPAVGYGTTCLALFDMVYAVPEAYFFTPFSKWALCPEGCSSITFPSILGHQKAAALLLAGQRMTATELWTAGLVTKIIHASSNSEFMAQVLQITKQVASYPPVALAASKALFEGNRVNELLAANSRECECLRVRLEHQECKDGLLLFAREQQQKRVEGRRTRSSHI</sequence>
<protein>
    <recommendedName>
        <fullName evidence="6">Enoyl-CoA hydratase</fullName>
    </recommendedName>
</protein>
<dbReference type="InterPro" id="IPR051053">
    <property type="entry name" value="ECH/Chromodomain_protein"/>
</dbReference>
<reference evidence="4" key="1">
    <citation type="journal article" date="2020" name="bioRxiv">
        <title>Historical genomics reveals the evolutionary mechanisms behind multiple outbreaks of the host-specific coffee wilt pathogen Fusarium xylarioides.</title>
        <authorList>
            <person name="Peck D."/>
            <person name="Nowell R.W."/>
            <person name="Flood J."/>
            <person name="Ryan M.J."/>
            <person name="Barraclough T.G."/>
        </authorList>
    </citation>
    <scope>NUCLEOTIDE SEQUENCE</scope>
    <source>
        <strain evidence="4">IMI 127659i</strain>
    </source>
</reference>
<dbReference type="SUPFAM" id="SSF52096">
    <property type="entry name" value="ClpP/crotonase"/>
    <property type="match status" value="1"/>
</dbReference>
<evidence type="ECO:0000256" key="1">
    <source>
        <dbReference type="ARBA" id="ARBA00004275"/>
    </source>
</evidence>
<reference evidence="4" key="2">
    <citation type="submission" date="2020-10" db="EMBL/GenBank/DDBJ databases">
        <authorList>
            <person name="Peck L.D."/>
            <person name="Nowell R.W."/>
            <person name="Flood J."/>
            <person name="Ryan M.J."/>
            <person name="Barraclough T.G."/>
        </authorList>
    </citation>
    <scope>NUCLEOTIDE SEQUENCE</scope>
    <source>
        <strain evidence="4">IMI 127659i</strain>
    </source>
</reference>
<dbReference type="GO" id="GO:0005777">
    <property type="term" value="C:peroxisome"/>
    <property type="evidence" value="ECO:0007669"/>
    <property type="project" value="UniProtKB-SubCell"/>
</dbReference>
<dbReference type="PANTHER" id="PTHR43684">
    <property type="match status" value="1"/>
</dbReference>
<comment type="subcellular location">
    <subcellularLocation>
        <location evidence="1">Peroxisome</location>
    </subcellularLocation>
</comment>
<evidence type="ECO:0000313" key="5">
    <source>
        <dbReference type="Proteomes" id="UP000750502"/>
    </source>
</evidence>
<dbReference type="Gene3D" id="3.90.226.10">
    <property type="entry name" value="2-enoyl-CoA Hydratase, Chain A, domain 1"/>
    <property type="match status" value="1"/>
</dbReference>
<keyword evidence="5" id="KW-1185">Reference proteome</keyword>
<evidence type="ECO:0000313" key="4">
    <source>
        <dbReference type="EMBL" id="KAG5758613.1"/>
    </source>
</evidence>
<dbReference type="OrthoDB" id="448450at2759"/>
<evidence type="ECO:0000256" key="3">
    <source>
        <dbReference type="ARBA" id="ARBA00023235"/>
    </source>
</evidence>
<dbReference type="AlphaFoldDB" id="A0A9P7LE57"/>
<dbReference type="CDD" id="cd06558">
    <property type="entry name" value="crotonase-like"/>
    <property type="match status" value="1"/>
</dbReference>
<dbReference type="Proteomes" id="UP000750502">
    <property type="component" value="Unassembled WGS sequence"/>
</dbReference>
<gene>
    <name evidence="4" type="ORF">H9Q72_013250</name>
</gene>
<evidence type="ECO:0008006" key="6">
    <source>
        <dbReference type="Google" id="ProtNLM"/>
    </source>
</evidence>
<dbReference type="Gene3D" id="1.10.12.10">
    <property type="entry name" value="Lyase 2-enoyl-coa Hydratase, Chain A, domain 2"/>
    <property type="match status" value="1"/>
</dbReference>
<dbReference type="PANTHER" id="PTHR43684:SF1">
    <property type="entry name" value="ENOYL-COA DELTA ISOMERASE 2"/>
    <property type="match status" value="1"/>
</dbReference>